<feature type="chain" id="PRO_5047437542" evidence="1">
    <location>
        <begin position="28"/>
        <end position="547"/>
    </location>
</feature>
<keyword evidence="3" id="KW-1185">Reference proteome</keyword>
<dbReference type="InterPro" id="IPR018245">
    <property type="entry name" value="Gonadotropin_bsu_CS"/>
</dbReference>
<keyword evidence="1" id="KW-0732">Signal</keyword>
<sequence length="547" mass="62418">MESERIIVRFQLLLTFMFALLLKVASSYPNPNCLSSLMPHFNTNWEQYILFYYKTGEAVNYQLGPGPDPSMRARFVSLDNGTITGLTRGAYRYSNPYNIVIRPLVYGKTWSDLGKSVSAPVFQFSKILVPSRTTFLFIWAKTHPLIPTANGFLANWHPSLIVFSALKLILTIPSNYECNPSRTSVTPICSGYCSTTQAEIQLSQLEQQFQQNSLHRHLFYNGNERRIHALVTDLYGFIRKTPVNQQNVCLSRNTRLKDECRTDIMSSLTFAKTHNLKAVFHTLNPVNNLILNLGTYISGPDVLAYASFASNYSIVPLSYIVHHNFDTYDSKFVQYCSRISHNDDGFYPEFQVWFEPFTFGIWISTLSVIGVAVLHSFKLYGKNKDIYSILCELVSYLGTVFGEPVKARYFIVCYCFSFLLDQIYSNGLTSIVTVALALVGFKTINEFIDNHYKIIFATAMNGMSLEQKYGEDFKSIGLEIEEAFYVMENITFTEDILRKMVEKDKHLGMLQDTSLAKYFEAYASVYLKYKVGVACICFTIEQPLSRA</sequence>
<accession>A0ABP1PPU0</accession>
<protein>
    <submittedName>
        <fullName evidence="2">Uncharacterized protein</fullName>
    </submittedName>
</protein>
<comment type="caution">
    <text evidence="2">The sequence shown here is derived from an EMBL/GenBank/DDBJ whole genome shotgun (WGS) entry which is preliminary data.</text>
</comment>
<evidence type="ECO:0000313" key="3">
    <source>
        <dbReference type="Proteomes" id="UP001642540"/>
    </source>
</evidence>
<dbReference type="PROSITE" id="PS00261">
    <property type="entry name" value="GLYCO_HORMONE_BETA_1"/>
    <property type="match status" value="1"/>
</dbReference>
<feature type="signal peptide" evidence="1">
    <location>
        <begin position="1"/>
        <end position="27"/>
    </location>
</feature>
<name>A0ABP1PPU0_9HEXA</name>
<evidence type="ECO:0000256" key="1">
    <source>
        <dbReference type="SAM" id="SignalP"/>
    </source>
</evidence>
<evidence type="ECO:0000313" key="2">
    <source>
        <dbReference type="EMBL" id="CAL8070649.1"/>
    </source>
</evidence>
<reference evidence="2 3" key="1">
    <citation type="submission" date="2024-08" db="EMBL/GenBank/DDBJ databases">
        <authorList>
            <person name="Cucini C."/>
            <person name="Frati F."/>
        </authorList>
    </citation>
    <scope>NUCLEOTIDE SEQUENCE [LARGE SCALE GENOMIC DNA]</scope>
</reference>
<proteinExistence type="predicted"/>
<dbReference type="Proteomes" id="UP001642540">
    <property type="component" value="Unassembled WGS sequence"/>
</dbReference>
<dbReference type="EMBL" id="CAXLJM020000004">
    <property type="protein sequence ID" value="CAL8070649.1"/>
    <property type="molecule type" value="Genomic_DNA"/>
</dbReference>
<organism evidence="2 3">
    <name type="scientific">Orchesella dallaii</name>
    <dbReference type="NCBI Taxonomy" id="48710"/>
    <lineage>
        <taxon>Eukaryota</taxon>
        <taxon>Metazoa</taxon>
        <taxon>Ecdysozoa</taxon>
        <taxon>Arthropoda</taxon>
        <taxon>Hexapoda</taxon>
        <taxon>Collembola</taxon>
        <taxon>Entomobryomorpha</taxon>
        <taxon>Entomobryoidea</taxon>
        <taxon>Orchesellidae</taxon>
        <taxon>Orchesellinae</taxon>
        <taxon>Orchesella</taxon>
    </lineage>
</organism>
<gene>
    <name evidence="2" type="ORF">ODALV1_LOCUS1350</name>
</gene>